<evidence type="ECO:0000256" key="2">
    <source>
        <dbReference type="SAM" id="SignalP"/>
    </source>
</evidence>
<keyword evidence="2" id="KW-0732">Signal</keyword>
<dbReference type="PROSITE" id="PS51257">
    <property type="entry name" value="PROKAR_LIPOPROTEIN"/>
    <property type="match status" value="1"/>
</dbReference>
<organism evidence="3 4">
    <name type="scientific">Enterococcus larvae</name>
    <dbReference type="NCBI Taxonomy" id="2794352"/>
    <lineage>
        <taxon>Bacteria</taxon>
        <taxon>Bacillati</taxon>
        <taxon>Bacillota</taxon>
        <taxon>Bacilli</taxon>
        <taxon>Lactobacillales</taxon>
        <taxon>Enterococcaceae</taxon>
        <taxon>Enterococcus</taxon>
    </lineage>
</organism>
<evidence type="ECO:0000313" key="4">
    <source>
        <dbReference type="Proteomes" id="UP000673375"/>
    </source>
</evidence>
<protein>
    <recommendedName>
        <fullName evidence="5">Lipoprotein</fullName>
    </recommendedName>
</protein>
<evidence type="ECO:0000256" key="1">
    <source>
        <dbReference type="SAM" id="Coils"/>
    </source>
</evidence>
<accession>A0ABS4CJA7</accession>
<keyword evidence="4" id="KW-1185">Reference proteome</keyword>
<dbReference type="EMBL" id="JAEDXU010000004">
    <property type="protein sequence ID" value="MBP1046641.1"/>
    <property type="molecule type" value="Genomic_DNA"/>
</dbReference>
<feature type="coiled-coil region" evidence="1">
    <location>
        <begin position="108"/>
        <end position="142"/>
    </location>
</feature>
<dbReference type="RefSeq" id="WP_209557430.1">
    <property type="nucleotide sequence ID" value="NZ_JAEDXU010000004.1"/>
</dbReference>
<gene>
    <name evidence="3" type="ORF">I6N96_10105</name>
</gene>
<evidence type="ECO:0000313" key="3">
    <source>
        <dbReference type="EMBL" id="MBP1046641.1"/>
    </source>
</evidence>
<sequence>MKKKLFVGFLLTLLTIGMAGCGASNDASKDANSAAGSSETEKASAEDFVALTEVYFEKQQALMMKQSEGQSDDFEMVSQHAKDVINSDEYKAWETEAKKMDDFQFDANEEKVKELTELQTALKEYNEIQADYFNKLAEAEDKDAYNQVNTDLADKLDASQNKFIELMNTIEL</sequence>
<proteinExistence type="predicted"/>
<keyword evidence="1" id="KW-0175">Coiled coil</keyword>
<dbReference type="Proteomes" id="UP000673375">
    <property type="component" value="Unassembled WGS sequence"/>
</dbReference>
<feature type="signal peptide" evidence="2">
    <location>
        <begin position="1"/>
        <end position="19"/>
    </location>
</feature>
<feature type="chain" id="PRO_5045205755" description="Lipoprotein" evidence="2">
    <location>
        <begin position="20"/>
        <end position="172"/>
    </location>
</feature>
<evidence type="ECO:0008006" key="5">
    <source>
        <dbReference type="Google" id="ProtNLM"/>
    </source>
</evidence>
<name>A0ABS4CJA7_9ENTE</name>
<comment type="caution">
    <text evidence="3">The sequence shown here is derived from an EMBL/GenBank/DDBJ whole genome shotgun (WGS) entry which is preliminary data.</text>
</comment>
<reference evidence="3 4" key="1">
    <citation type="submission" date="2020-12" db="EMBL/GenBank/DDBJ databases">
        <title>Vagococcus allomyrinae sp. nov. and Enterococcus lavae sp. nov., isolated from the larvae of Allomyrina dichotoma.</title>
        <authorList>
            <person name="Lee S.D."/>
        </authorList>
    </citation>
    <scope>NUCLEOTIDE SEQUENCE [LARGE SCALE GENOMIC DNA]</scope>
    <source>
        <strain evidence="3 4">BWM-S5</strain>
    </source>
</reference>